<feature type="region of interest" description="Disordered" evidence="6">
    <location>
        <begin position="75"/>
        <end position="182"/>
    </location>
</feature>
<organism evidence="8 9">
    <name type="scientific">Petromyzon marinus</name>
    <name type="common">Sea lamprey</name>
    <dbReference type="NCBI Taxonomy" id="7757"/>
    <lineage>
        <taxon>Eukaryota</taxon>
        <taxon>Metazoa</taxon>
        <taxon>Chordata</taxon>
        <taxon>Craniata</taxon>
        <taxon>Vertebrata</taxon>
        <taxon>Cyclostomata</taxon>
        <taxon>Hyperoartia</taxon>
        <taxon>Petromyzontiformes</taxon>
        <taxon>Petromyzontidae</taxon>
        <taxon>Petromyzon</taxon>
    </lineage>
</organism>
<sequence length="1438" mass="153942">MAETDSAAPEQAAMAEVPPGQTNETEKVNGDSDAPPAAQEGEVTQAAEQTTSSSAAPQRDLGFKKVFKLGGFKFTLKKDREEPPESVTLLTVKDTDGEGNGDFNGKVEEAQSKQQVVENGADVAAVKDPEQKSSEEAAASSIENDADDQKGVHENGTKESAEEAVASESPVGGFTAHVTTPLRKMFNNRLFAGLRRKSSKAEKDDKNHQLGNEPLVESTPEPVIPEPAVEVNDLLPQAEEKQSCAGALPSEKSADATKESVLAAIDKVTEALQKQTTDINDVEVAQEEAAVAILKSEQSVEQSASVLEEKAEMCSQEIKLNEAPKQENVNGEQVECSATIAENSHPIAQEAGVVEISAPSATSELTQDKVDTRTDPNVSPDGLTAQTSKTEETEQDLTSPDKSKTPSSPLKKFFMGGPLKKLSLKRGKEKEKSEGKAQTEVNEQKPDETEATTSHAYNQTASPSGIEIDSQVPQSPTQPEAADPSEEAEVVAEKKRDGITPWSSFKKLVKPRRRTKNNSESDKEEEPGEAGKTTTMSSTTSGVSGGKEASLNSEVDEHIKEDGGKKKTEHLGPNWEALICIGSSKKRGRKSSDSDSSLQDLQKQKDEAPAQGDSKPESSATEHDQQFEDINLEVISKTVANKEELPEKDEVQSEQPKAEVAEAPKNTVNWGSLKRLVTPKKRNKSKDHDAQQGEKEDAENLENENGELQKTTTPEENSSPPSNSTSHHQESSHGGTHSTWSLKRFISGKKKSTKVLADEVESATQAAEVKGNDSTADTPTVVPLAEYDDEEQPQVKVTDAAANSGEALSYVQIGALSDKAADCANVQEMVTEAVVDVGADGNDVNVEVGAGKVDCTVLQTDVLKIVETGDEKSNSRAPEVVDAEQRESVGAEESIVVASKTVTKNTTENVDPTIQLTNTSDLVVSCSSEVSTTNNTVSSVTCSISEEISNDSQTVISKTLELTETSTFTSVVSEEMVVITSSSIQAPPELLDTVESLNEEQKSVEELSRNVVVQQPVVMQLPVQAVEPEQASDVEQLQTSSMQNVVEGPTQDGHGDVSSDVFVAHQLEQIPEDVNELSQEERKGEIMVAAAAHAGGAGDDIAMLIQKAVRAVVGGAENEGQCGELEQGLSETETPPCDYATAAASVVEAAIEAATAFVKEHTNVYEAEDSAAVEVDLHEDESHPLPEANVQSDVISTESAQVDASQEASQEVKGTCRLESKEVGADEKVQNLSDGHQNEAEALQEEQEIASERVTDDKEQVVQSVENGSAATPAEEMQKDLGRDGESVTQVVASGEACGDFQEEKDEAAVDEHEQVINEPIACEREVLENYVNANKDSMDEVDPLKLEASLCNSITEGVEFDKEDAVIIDENVNPPEELFEELSKQTNVMETIQEKLSKKSASFDSEETHRAEPTALAAQMPAQETTEAPAAEPTGAL</sequence>
<feature type="compositionally biased region" description="Basic and acidic residues" evidence="6">
    <location>
        <begin position="686"/>
        <end position="695"/>
    </location>
</feature>
<reference evidence="9" key="1">
    <citation type="submission" date="2025-08" db="UniProtKB">
        <authorList>
            <consortium name="RefSeq"/>
        </authorList>
    </citation>
    <scope>IDENTIFICATION</scope>
    <source>
        <tissue evidence="9">Sperm</tissue>
    </source>
</reference>
<feature type="compositionally biased region" description="Acidic residues" evidence="6">
    <location>
        <begin position="696"/>
        <end position="705"/>
    </location>
</feature>
<evidence type="ECO:0000259" key="7">
    <source>
        <dbReference type="PROSITE" id="PS51893"/>
    </source>
</evidence>
<feature type="compositionally biased region" description="Low complexity" evidence="6">
    <location>
        <begin position="531"/>
        <end position="542"/>
    </location>
</feature>
<feature type="compositionally biased region" description="Polar residues" evidence="6">
    <location>
        <begin position="451"/>
        <end position="463"/>
    </location>
</feature>
<gene>
    <name evidence="9" type="primary">AKAP12</name>
</gene>
<dbReference type="GO" id="GO:0051018">
    <property type="term" value="F:protein kinase A binding"/>
    <property type="evidence" value="ECO:0007669"/>
    <property type="project" value="InterPro"/>
</dbReference>
<feature type="compositionally biased region" description="Basic and acidic residues" evidence="6">
    <location>
        <begin position="199"/>
        <end position="208"/>
    </location>
</feature>
<dbReference type="PROSITE" id="PS51893">
    <property type="entry name" value="AKAP_CAM_BD"/>
    <property type="match status" value="2"/>
</dbReference>
<feature type="compositionally biased region" description="Basic and acidic residues" evidence="6">
    <location>
        <begin position="426"/>
        <end position="448"/>
    </location>
</feature>
<evidence type="ECO:0000256" key="5">
    <source>
        <dbReference type="ARBA" id="ARBA00023288"/>
    </source>
</evidence>
<dbReference type="InterPro" id="IPR028540">
    <property type="entry name" value="AKAP12"/>
</dbReference>
<feature type="domain" description="A kinase-anchoring proteins AKAP-5 and AKAP-12 calmodulin (CaM)-binding" evidence="7">
    <location>
        <begin position="667"/>
        <end position="687"/>
    </location>
</feature>
<accession>A0AAJ7SQ99</accession>
<dbReference type="InterPro" id="IPR001573">
    <property type="entry name" value="AKAP_WSK"/>
</dbReference>
<feature type="compositionally biased region" description="Basic and acidic residues" evidence="6">
    <location>
        <begin position="555"/>
        <end position="570"/>
    </location>
</feature>
<evidence type="ECO:0000256" key="6">
    <source>
        <dbReference type="SAM" id="MobiDB-lite"/>
    </source>
</evidence>
<feature type="compositionally biased region" description="Low complexity" evidence="6">
    <location>
        <begin position="1422"/>
        <end position="1438"/>
    </location>
</feature>
<dbReference type="GO" id="GO:0005737">
    <property type="term" value="C:cytoplasm"/>
    <property type="evidence" value="ECO:0007669"/>
    <property type="project" value="TreeGrafter"/>
</dbReference>
<dbReference type="GO" id="GO:0090036">
    <property type="term" value="P:regulation of protein kinase C signaling"/>
    <property type="evidence" value="ECO:0007669"/>
    <property type="project" value="InterPro"/>
</dbReference>
<feature type="compositionally biased region" description="Basic and acidic residues" evidence="6">
    <location>
        <begin position="147"/>
        <end position="161"/>
    </location>
</feature>
<dbReference type="RefSeq" id="XP_032803591.1">
    <property type="nucleotide sequence ID" value="XM_032947700.1"/>
</dbReference>
<feature type="compositionally biased region" description="Polar residues" evidence="6">
    <location>
        <begin position="732"/>
        <end position="741"/>
    </location>
</feature>
<feature type="region of interest" description="Disordered" evidence="6">
    <location>
        <begin position="1"/>
        <end position="62"/>
    </location>
</feature>
<dbReference type="GO" id="GO:0010739">
    <property type="term" value="P:positive regulation of protein kinase A signaling"/>
    <property type="evidence" value="ECO:0007669"/>
    <property type="project" value="InterPro"/>
</dbReference>
<evidence type="ECO:0000313" key="9">
    <source>
        <dbReference type="RefSeq" id="XP_032803591.1"/>
    </source>
</evidence>
<evidence type="ECO:0000313" key="8">
    <source>
        <dbReference type="Proteomes" id="UP001318040"/>
    </source>
</evidence>
<dbReference type="GO" id="GO:0007165">
    <property type="term" value="P:signal transduction"/>
    <property type="evidence" value="ECO:0007669"/>
    <property type="project" value="TreeGrafter"/>
</dbReference>
<comment type="subcellular location">
    <subcellularLocation>
        <location evidence="1">Membrane</location>
        <topology evidence="1">Lipid-anchor</topology>
    </subcellularLocation>
</comment>
<keyword evidence="3" id="KW-0112">Calmodulin-binding</keyword>
<keyword evidence="2" id="KW-0597">Phosphoprotein</keyword>
<protein>
    <submittedName>
        <fullName evidence="9">A-kinase anchor protein 12 isoform X2</fullName>
    </submittedName>
</protein>
<name>A0AAJ7SQ99_PETMA</name>
<evidence type="ECO:0000256" key="2">
    <source>
        <dbReference type="ARBA" id="ARBA00022553"/>
    </source>
</evidence>
<feature type="compositionally biased region" description="Basic and acidic residues" evidence="6">
    <location>
        <begin position="125"/>
        <end position="135"/>
    </location>
</feature>
<feature type="domain" description="A kinase-anchoring proteins AKAP-5 and AKAP-12 calmodulin (CaM)-binding" evidence="7">
    <location>
        <begin position="499"/>
        <end position="519"/>
    </location>
</feature>
<dbReference type="PANTHER" id="PTHR23209">
    <property type="entry name" value="A-KINASE ANCHOR PROTEIN 12"/>
    <property type="match status" value="1"/>
</dbReference>
<feature type="compositionally biased region" description="Basic and acidic residues" evidence="6">
    <location>
        <begin position="602"/>
        <end position="626"/>
    </location>
</feature>
<keyword evidence="4" id="KW-0472">Membrane</keyword>
<feature type="region of interest" description="Disordered" evidence="6">
    <location>
        <begin position="1396"/>
        <end position="1438"/>
    </location>
</feature>
<feature type="compositionally biased region" description="Basic and acidic residues" evidence="6">
    <location>
        <begin position="1276"/>
        <end position="1285"/>
    </location>
</feature>
<evidence type="ECO:0000256" key="4">
    <source>
        <dbReference type="ARBA" id="ARBA00023136"/>
    </source>
</evidence>
<keyword evidence="5" id="KW-0449">Lipoprotein</keyword>
<feature type="region of interest" description="Disordered" evidence="6">
    <location>
        <begin position="869"/>
        <end position="888"/>
    </location>
</feature>
<dbReference type="PANTHER" id="PTHR23209:SF4">
    <property type="entry name" value="A-KINASE ANCHOR PROTEIN 12"/>
    <property type="match status" value="1"/>
</dbReference>
<feature type="compositionally biased region" description="Basic residues" evidence="6">
    <location>
        <begin position="507"/>
        <end position="516"/>
    </location>
</feature>
<feature type="region of interest" description="Disordered" evidence="6">
    <location>
        <begin position="196"/>
        <end position="256"/>
    </location>
</feature>
<feature type="region of interest" description="Disordered" evidence="6">
    <location>
        <begin position="350"/>
        <end position="743"/>
    </location>
</feature>
<feature type="region of interest" description="Disordered" evidence="6">
    <location>
        <begin position="1265"/>
        <end position="1285"/>
    </location>
</feature>
<feature type="region of interest" description="Disordered" evidence="6">
    <location>
        <begin position="1224"/>
        <end position="1246"/>
    </location>
</feature>
<dbReference type="GO" id="GO:0016020">
    <property type="term" value="C:membrane"/>
    <property type="evidence" value="ECO:0007669"/>
    <property type="project" value="UniProtKB-SubCell"/>
</dbReference>
<feature type="compositionally biased region" description="Low complexity" evidence="6">
    <location>
        <begin position="711"/>
        <end position="726"/>
    </location>
</feature>
<proteinExistence type="predicted"/>
<evidence type="ECO:0000256" key="1">
    <source>
        <dbReference type="ARBA" id="ARBA00004635"/>
    </source>
</evidence>
<dbReference type="CTD" id="9590"/>
<keyword evidence="8" id="KW-1185">Reference proteome</keyword>
<dbReference type="GO" id="GO:0005516">
    <property type="term" value="F:calmodulin binding"/>
    <property type="evidence" value="ECO:0007669"/>
    <property type="project" value="UniProtKB-KW"/>
</dbReference>
<dbReference type="Proteomes" id="UP001318040">
    <property type="component" value="Chromosome 6"/>
</dbReference>
<feature type="compositionally biased region" description="Basic and acidic residues" evidence="6">
    <location>
        <begin position="640"/>
        <end position="662"/>
    </location>
</feature>
<feature type="compositionally biased region" description="Low complexity" evidence="6">
    <location>
        <begin position="44"/>
        <end position="58"/>
    </location>
</feature>
<dbReference type="Pfam" id="PF03832">
    <property type="entry name" value="WSK"/>
    <property type="match status" value="1"/>
</dbReference>
<evidence type="ECO:0000256" key="3">
    <source>
        <dbReference type="ARBA" id="ARBA00022860"/>
    </source>
</evidence>